<protein>
    <submittedName>
        <fullName evidence="1">Uncharacterized protein</fullName>
    </submittedName>
</protein>
<dbReference type="AlphaFoldDB" id="A0A9P0QQ66"/>
<keyword evidence="2" id="KW-1185">Reference proteome</keyword>
<name>A0A9P0QQ66_9ASCO</name>
<organism evidence="1 2">
    <name type="scientific">[Candida] railenensis</name>
    <dbReference type="NCBI Taxonomy" id="45579"/>
    <lineage>
        <taxon>Eukaryota</taxon>
        <taxon>Fungi</taxon>
        <taxon>Dikarya</taxon>
        <taxon>Ascomycota</taxon>
        <taxon>Saccharomycotina</taxon>
        <taxon>Pichiomycetes</taxon>
        <taxon>Debaryomycetaceae</taxon>
        <taxon>Kurtzmaniella</taxon>
    </lineage>
</organism>
<accession>A0A9P0QQ66</accession>
<reference evidence="1" key="1">
    <citation type="submission" date="2022-03" db="EMBL/GenBank/DDBJ databases">
        <authorList>
            <person name="Legras J.-L."/>
            <person name="Devillers H."/>
            <person name="Grondin C."/>
        </authorList>
    </citation>
    <scope>NUCLEOTIDE SEQUENCE</scope>
    <source>
        <strain evidence="1">CLIB 1423</strain>
    </source>
</reference>
<evidence type="ECO:0000313" key="2">
    <source>
        <dbReference type="Proteomes" id="UP000837801"/>
    </source>
</evidence>
<sequence length="160" mass="19142">MLHIQQKKGINNSHHLSWLLSRHIKSWVFLSLRCINTKLCAKFYTQPYITHQLFFEPFQNGDPFENLPKTLNPYTELRSIIAEICKVSVLCYSYRSKVSFRAWYQSVYDLVVRQRRHLTVMSQISWTVGTGDCEKIIRDLMQDWLSFRYDSASPRKKRKF</sequence>
<comment type="caution">
    <text evidence="1">The sequence shown here is derived from an EMBL/GenBank/DDBJ whole genome shotgun (WGS) entry which is preliminary data.</text>
</comment>
<dbReference type="EMBL" id="CAKXYY010000008">
    <property type="protein sequence ID" value="CAH2352875.1"/>
    <property type="molecule type" value="Genomic_DNA"/>
</dbReference>
<dbReference type="Proteomes" id="UP000837801">
    <property type="component" value="Unassembled WGS sequence"/>
</dbReference>
<gene>
    <name evidence="1" type="ORF">CLIB1423_08S03114</name>
</gene>
<evidence type="ECO:0000313" key="1">
    <source>
        <dbReference type="EMBL" id="CAH2352875.1"/>
    </source>
</evidence>
<proteinExistence type="predicted"/>